<organism evidence="2 3">
    <name type="scientific">Paramuricea clavata</name>
    <name type="common">Red gorgonian</name>
    <name type="synonym">Violescent sea-whip</name>
    <dbReference type="NCBI Taxonomy" id="317549"/>
    <lineage>
        <taxon>Eukaryota</taxon>
        <taxon>Metazoa</taxon>
        <taxon>Cnidaria</taxon>
        <taxon>Anthozoa</taxon>
        <taxon>Octocorallia</taxon>
        <taxon>Malacalcyonacea</taxon>
        <taxon>Plexauridae</taxon>
        <taxon>Paramuricea</taxon>
    </lineage>
</organism>
<dbReference type="SMART" id="SM00360">
    <property type="entry name" value="RRM"/>
    <property type="match status" value="4"/>
</dbReference>
<dbReference type="Proteomes" id="UP001152795">
    <property type="component" value="Unassembled WGS sequence"/>
</dbReference>
<dbReference type="Gene3D" id="3.30.70.330">
    <property type="match status" value="4"/>
</dbReference>
<comment type="caution">
    <text evidence="2">The sequence shown here is derived from an EMBL/GenBank/DDBJ whole genome shotgun (WGS) entry which is preliminary data.</text>
</comment>
<dbReference type="Pfam" id="PF00076">
    <property type="entry name" value="RRM_1"/>
    <property type="match status" value="4"/>
</dbReference>
<reference evidence="2" key="1">
    <citation type="submission" date="2020-04" db="EMBL/GenBank/DDBJ databases">
        <authorList>
            <person name="Alioto T."/>
            <person name="Alioto T."/>
            <person name="Gomez Garrido J."/>
        </authorList>
    </citation>
    <scope>NUCLEOTIDE SEQUENCE</scope>
    <source>
        <strain evidence="2">A484AB</strain>
    </source>
</reference>
<accession>A0A6S7GLI4</accession>
<sequence length="526" mass="57667">MAFESHSQSSSGSFSGSVDIDNPPFSRVFIVCGRSLTSEEVRDAFSVYGTVDDVRMVKDKVTKENKGICFVKFSKASSAAMAIEYLDGKVIGNDSKPIKAMIAQSKTPGKQHDVQSESELSRIFVVIPKSFNEDDLRAKFSDYDGDIDYCQVVRDRETRESKGVGYVKFTKPSTAALAIETCDRSLKAVIAEPKSSKLKQQKLEKEKNVMSAFAAAMQAMPVNPFMDQQQSFNFPSIHDQSNNPTNTMMAAQAAVTEGIANQLASSFSNKRLFVIVSPVVTHDQISTLFDLIPGMDYCDLKRDHNTHESRGIAYVMYKSMGSAIYAKEKLNGFEYPPGSRLVVKFAEENTSNQNGKQSSSVGTHAMSMASEQSYSGYNTTNQGYNTSTSMAGVNPMVFNPIPATTPFYQATSATNTGTSAPYTTAVLPNPQPFADPSSEVAARLFIVCQPRAPPEQVLKDVFSRFGDLIDVWMVGDRNFGYAKFCTKVAADAAITGLNEQEILGMKVKVLHADPPKNESSRKRPRV</sequence>
<dbReference type="CDD" id="cd12368">
    <property type="entry name" value="RRM3_RBM45"/>
    <property type="match status" value="1"/>
</dbReference>
<gene>
    <name evidence="2" type="ORF">PACLA_8A034335</name>
</gene>
<dbReference type="OrthoDB" id="78437at2759"/>
<dbReference type="GO" id="GO:0003723">
    <property type="term" value="F:RNA binding"/>
    <property type="evidence" value="ECO:0007669"/>
    <property type="project" value="UniProtKB-UniRule"/>
</dbReference>
<dbReference type="EMBL" id="CACRXK020002035">
    <property type="protein sequence ID" value="CAB3992373.1"/>
    <property type="molecule type" value="Genomic_DNA"/>
</dbReference>
<name>A0A6S7GLI4_PARCT</name>
<dbReference type="InterPro" id="IPR052462">
    <property type="entry name" value="SLIRP/GR-RBP-like"/>
</dbReference>
<evidence type="ECO:0000313" key="2">
    <source>
        <dbReference type="EMBL" id="CAB3992373.1"/>
    </source>
</evidence>
<dbReference type="AlphaFoldDB" id="A0A6S7GLI4"/>
<keyword evidence="3" id="KW-1185">Reference proteome</keyword>
<evidence type="ECO:0000256" key="1">
    <source>
        <dbReference type="ARBA" id="ARBA00022884"/>
    </source>
</evidence>
<dbReference type="PANTHER" id="PTHR48027">
    <property type="entry name" value="HETEROGENEOUS NUCLEAR RIBONUCLEOPROTEIN 87F-RELATED"/>
    <property type="match status" value="1"/>
</dbReference>
<dbReference type="InterPro" id="IPR034207">
    <property type="entry name" value="RBM45_RRM3"/>
</dbReference>
<dbReference type="InterPro" id="IPR034203">
    <property type="entry name" value="RBM45_RRM1"/>
</dbReference>
<proteinExistence type="predicted"/>
<keyword evidence="1" id="KW-0694">RNA-binding</keyword>
<protein>
    <submittedName>
        <fullName evidence="2">RNA-binding 45-like</fullName>
    </submittedName>
</protein>
<dbReference type="PROSITE" id="PS50102">
    <property type="entry name" value="RRM"/>
    <property type="match status" value="4"/>
</dbReference>
<dbReference type="InterPro" id="IPR035979">
    <property type="entry name" value="RBD_domain_sf"/>
</dbReference>
<dbReference type="InterPro" id="IPR012677">
    <property type="entry name" value="Nucleotide-bd_a/b_plait_sf"/>
</dbReference>
<dbReference type="SUPFAM" id="SSF54928">
    <property type="entry name" value="RNA-binding domain, RBD"/>
    <property type="match status" value="3"/>
</dbReference>
<dbReference type="InterPro" id="IPR000504">
    <property type="entry name" value="RRM_dom"/>
</dbReference>
<evidence type="ECO:0000313" key="3">
    <source>
        <dbReference type="Proteomes" id="UP001152795"/>
    </source>
</evidence>
<dbReference type="CDD" id="cd12366">
    <property type="entry name" value="RRM1_RBM45"/>
    <property type="match status" value="1"/>
</dbReference>